<dbReference type="Gene3D" id="3.60.60.10">
    <property type="entry name" value="Penicillin V Acylase, Chain A"/>
    <property type="match status" value="1"/>
</dbReference>
<reference evidence="2" key="1">
    <citation type="submission" date="2022-01" db="EMBL/GenBank/DDBJ databases">
        <authorList>
            <person name="Braso-Vives M."/>
        </authorList>
    </citation>
    <scope>NUCLEOTIDE SEQUENCE</scope>
</reference>
<sequence>MGKLVFPTSLLLLFLVGVTSAAYCHGKPEPRTAGNNNPIQADPPKFVRSVKNGKLYTVGEGDETIQVVHLWGTPAEMGQAHGQLMKERAKNMIDRMWEYLEKQVTDAINGSLPDVFHQWFLDDVANVGLEVALDLEVLATEKYSGGYFLEEIQGMASAAGIDFKKVLRIHMIGELTKGSCSMFGAWGGALFPYGTMLPATRLLQMRALDWITDGPLQDFPQITVYHPDGDGNGHAFANVGWTGWLGSITGMSEKQMAISEIGVSFPDDSFEAESRFGVPFTYLLRDILQFDETLDDSVNRIANSARTCDLIFGVGDGKLNEFRGVQYSASVANFFDDQNLKPTADWHPLIKDVVYWGMDWLCPGYSEVLAKQLRTLHGNLTAQSAIRAVMPYVQTGSLHIAVYDLTNDLMFVANARGTGESGPDGAYDRPFVRLDMKTLFAEQKPS</sequence>
<gene>
    <name evidence="2" type="primary">Hypp5753</name>
    <name evidence="2" type="ORF">BLAG_LOCUS3550</name>
</gene>
<organism evidence="2 3">
    <name type="scientific">Branchiostoma lanceolatum</name>
    <name type="common">Common lancelet</name>
    <name type="synonym">Amphioxus lanceolatum</name>
    <dbReference type="NCBI Taxonomy" id="7740"/>
    <lineage>
        <taxon>Eukaryota</taxon>
        <taxon>Metazoa</taxon>
        <taxon>Chordata</taxon>
        <taxon>Cephalochordata</taxon>
        <taxon>Leptocardii</taxon>
        <taxon>Amphioxiformes</taxon>
        <taxon>Branchiostomatidae</taxon>
        <taxon>Branchiostoma</taxon>
    </lineage>
</organism>
<keyword evidence="1" id="KW-0732">Signal</keyword>
<dbReference type="Proteomes" id="UP000838412">
    <property type="component" value="Chromosome 10"/>
</dbReference>
<dbReference type="PANTHER" id="PTHR35190">
    <property type="entry name" value="PROTEIN DCD1B"/>
    <property type="match status" value="1"/>
</dbReference>
<dbReference type="PANTHER" id="PTHR35190:SF2">
    <property type="entry name" value="PROTEIN DCD1B"/>
    <property type="match status" value="1"/>
</dbReference>
<dbReference type="InterPro" id="IPR047803">
    <property type="entry name" value="DCD1A/B-like"/>
</dbReference>
<accession>A0A8J9VFA0</accession>
<evidence type="ECO:0000256" key="1">
    <source>
        <dbReference type="SAM" id="SignalP"/>
    </source>
</evidence>
<feature type="signal peptide" evidence="1">
    <location>
        <begin position="1"/>
        <end position="21"/>
    </location>
</feature>
<name>A0A8J9VFA0_BRALA</name>
<dbReference type="EMBL" id="OV696695">
    <property type="protein sequence ID" value="CAH1239187.1"/>
    <property type="molecule type" value="Genomic_DNA"/>
</dbReference>
<feature type="chain" id="PRO_5035426160" evidence="1">
    <location>
        <begin position="22"/>
        <end position="446"/>
    </location>
</feature>
<dbReference type="AlphaFoldDB" id="A0A8J9VFA0"/>
<keyword evidence="3" id="KW-1185">Reference proteome</keyword>
<evidence type="ECO:0000313" key="2">
    <source>
        <dbReference type="EMBL" id="CAH1239187.1"/>
    </source>
</evidence>
<proteinExistence type="predicted"/>
<protein>
    <submittedName>
        <fullName evidence="2">Hypp5753 protein</fullName>
    </submittedName>
</protein>
<dbReference type="OrthoDB" id="189997at2759"/>
<evidence type="ECO:0000313" key="3">
    <source>
        <dbReference type="Proteomes" id="UP000838412"/>
    </source>
</evidence>